<evidence type="ECO:0000313" key="2">
    <source>
        <dbReference type="Proteomes" id="UP000198790"/>
    </source>
</evidence>
<organism evidence="1 2">
    <name type="scientific">Algoriphagus aquimarinus</name>
    <dbReference type="NCBI Taxonomy" id="237018"/>
    <lineage>
        <taxon>Bacteria</taxon>
        <taxon>Pseudomonadati</taxon>
        <taxon>Bacteroidota</taxon>
        <taxon>Cytophagia</taxon>
        <taxon>Cytophagales</taxon>
        <taxon>Cyclobacteriaceae</taxon>
        <taxon>Algoriphagus</taxon>
    </lineage>
</organism>
<proteinExistence type="predicted"/>
<evidence type="ECO:0000313" key="1">
    <source>
        <dbReference type="EMBL" id="SFA78939.1"/>
    </source>
</evidence>
<dbReference type="SUPFAM" id="SSF55961">
    <property type="entry name" value="Bet v1-like"/>
    <property type="match status" value="1"/>
</dbReference>
<dbReference type="EMBL" id="FOKK01000001">
    <property type="protein sequence ID" value="SFA78939.1"/>
    <property type="molecule type" value="Genomic_DNA"/>
</dbReference>
<dbReference type="InterPro" id="IPR023393">
    <property type="entry name" value="START-like_dom_sf"/>
</dbReference>
<accession>A0A1I0VRA1</accession>
<reference evidence="1 2" key="1">
    <citation type="submission" date="2016-10" db="EMBL/GenBank/DDBJ databases">
        <authorList>
            <person name="de Groot N.N."/>
        </authorList>
    </citation>
    <scope>NUCLEOTIDE SEQUENCE [LARGE SCALE GENOMIC DNA]</scope>
    <source>
        <strain evidence="1 2">DSM 23399</strain>
    </source>
</reference>
<name>A0A1I0VRA1_9BACT</name>
<keyword evidence="2" id="KW-1185">Reference proteome</keyword>
<dbReference type="STRING" id="237018.SAMN04489723_101336"/>
<dbReference type="Gene3D" id="3.30.530.20">
    <property type="match status" value="1"/>
</dbReference>
<gene>
    <name evidence="1" type="ORF">SAMN04489723_101336</name>
</gene>
<sequence length="147" mass="17238">MTPMRLELSCQVNQDFLKVKAGFNESLFAKLSPPFPPVNLVRYDGSETGDMVSMELNFFFFKQKWTSTITDNHTNSKEYYFVDEGVELPFFLKSWKHKHRIIKEGSSTIIRDEIEFKAPFGLLSLLLYPALYIQFAYRKPIYKKVFA</sequence>
<dbReference type="Proteomes" id="UP000198790">
    <property type="component" value="Unassembled WGS sequence"/>
</dbReference>
<dbReference type="AlphaFoldDB" id="A0A1I0VRA1"/>
<protein>
    <submittedName>
        <fullName evidence="1">Ligand-binding SRPBCC domain-containing protein</fullName>
    </submittedName>
</protein>